<dbReference type="EMBL" id="MARB01000022">
    <property type="protein sequence ID" value="ODJ86409.1"/>
    <property type="molecule type" value="Genomic_DNA"/>
</dbReference>
<dbReference type="OrthoDB" id="9800698at2"/>
<dbReference type="Gene3D" id="3.40.50.300">
    <property type="entry name" value="P-loop containing nucleotide triphosphate hydrolases"/>
    <property type="match status" value="1"/>
</dbReference>
<sequence>MSQEMGNESRAEAFRRNPELESLIERLNNILQRSAEQELAQFKAPELPLVLVVGGPRSGTTLMMQWLAASGCFGYPSNLIARFYKAPYIGALIHEMLVNPKYQYKHDFEDIRAYTMHSSFASDLGKTDGLAAPNVFWYFWRRFFDFDDCPYLDESKQKTADTGNFIKELAALESAFAKPFAMKGIIVNWNLDFINRLFSKILFIHIRREPAYQMLSILKARERFRGDRRLWWGFKPPEYDALTLNTPEHEVAAQIRYTRQAIADSFEEIPSARWLSIDYERFCENPAMVYGLIRDRLAQQDYAIPDRYMGQARFRNSNGSYSDAIKSLETVYSGIE</sequence>
<organism evidence="1 2">
    <name type="scientific">Candidatus Thiodiazotropha endolucinida</name>
    <dbReference type="NCBI Taxonomy" id="1655433"/>
    <lineage>
        <taxon>Bacteria</taxon>
        <taxon>Pseudomonadati</taxon>
        <taxon>Pseudomonadota</taxon>
        <taxon>Gammaproteobacteria</taxon>
        <taxon>Chromatiales</taxon>
        <taxon>Sedimenticolaceae</taxon>
        <taxon>Candidatus Thiodiazotropha</taxon>
    </lineage>
</organism>
<name>A0A7Z1AET0_9GAMM</name>
<evidence type="ECO:0000313" key="1">
    <source>
        <dbReference type="EMBL" id="ODJ86409.1"/>
    </source>
</evidence>
<gene>
    <name evidence="1" type="ORF">CODIS_33280</name>
</gene>
<proteinExistence type="predicted"/>
<dbReference type="RefSeq" id="WP_069127040.1">
    <property type="nucleotide sequence ID" value="NZ_MARB01000022.1"/>
</dbReference>
<keyword evidence="2" id="KW-1185">Reference proteome</keyword>
<protein>
    <recommendedName>
        <fullName evidence="3">Sulfotransferase</fullName>
    </recommendedName>
</protein>
<dbReference type="Proteomes" id="UP000094769">
    <property type="component" value="Unassembled WGS sequence"/>
</dbReference>
<dbReference type="InterPro" id="IPR027417">
    <property type="entry name" value="P-loop_NTPase"/>
</dbReference>
<comment type="caution">
    <text evidence="1">The sequence shown here is derived from an EMBL/GenBank/DDBJ whole genome shotgun (WGS) entry which is preliminary data.</text>
</comment>
<dbReference type="AlphaFoldDB" id="A0A7Z1AET0"/>
<dbReference type="Pfam" id="PF13469">
    <property type="entry name" value="Sulfotransfer_3"/>
    <property type="match status" value="1"/>
</dbReference>
<accession>A0A7Z1AET0</accession>
<reference evidence="1 2" key="1">
    <citation type="submission" date="2016-06" db="EMBL/GenBank/DDBJ databases">
        <title>Genome sequence of endosymbiont of Candidatus Endolucinida thiodiazotropha.</title>
        <authorList>
            <person name="Poehlein A."/>
            <person name="Koenig S."/>
            <person name="Heiden S.E."/>
            <person name="Thuermer A."/>
            <person name="Voget S."/>
            <person name="Daniel R."/>
            <person name="Markert S."/>
            <person name="Gros O."/>
            <person name="Schweder T."/>
        </authorList>
    </citation>
    <scope>NUCLEOTIDE SEQUENCE [LARGE SCALE GENOMIC DNA]</scope>
    <source>
        <strain evidence="1 2">COS</strain>
    </source>
</reference>
<evidence type="ECO:0000313" key="2">
    <source>
        <dbReference type="Proteomes" id="UP000094769"/>
    </source>
</evidence>
<dbReference type="SUPFAM" id="SSF52540">
    <property type="entry name" value="P-loop containing nucleoside triphosphate hydrolases"/>
    <property type="match status" value="1"/>
</dbReference>
<evidence type="ECO:0008006" key="3">
    <source>
        <dbReference type="Google" id="ProtNLM"/>
    </source>
</evidence>